<dbReference type="GO" id="GO:0006974">
    <property type="term" value="P:DNA damage response"/>
    <property type="evidence" value="ECO:0007669"/>
    <property type="project" value="TreeGrafter"/>
</dbReference>
<feature type="chain" id="PRO_5012888835" description="DUF541 domain-containing protein" evidence="1">
    <location>
        <begin position="23"/>
        <end position="233"/>
    </location>
</feature>
<dbReference type="Pfam" id="PF04402">
    <property type="entry name" value="SIMPL"/>
    <property type="match status" value="1"/>
</dbReference>
<dbReference type="Gene3D" id="3.30.110.170">
    <property type="entry name" value="Protein of unknown function (DUF541), domain 1"/>
    <property type="match status" value="1"/>
</dbReference>
<dbReference type="Gene3D" id="3.30.70.2970">
    <property type="entry name" value="Protein of unknown function (DUF541), domain 2"/>
    <property type="match status" value="1"/>
</dbReference>
<accession>A0A1V0B3Y6</accession>
<dbReference type="KEGG" id="ppha:BVH74_07755"/>
<reference evidence="2 3" key="1">
    <citation type="submission" date="2017-03" db="EMBL/GenBank/DDBJ databases">
        <title>Complete genome sequence of the novel DNRA strain Pseudomonas sp. S-6-2 isolated from Chinese polluted river sediment. Journal of Biotechnology.</title>
        <authorList>
            <person name="Li J."/>
            <person name="Xiang F."/>
            <person name="Wang L."/>
            <person name="Xi L."/>
            <person name="Liu J."/>
        </authorList>
    </citation>
    <scope>NUCLEOTIDE SEQUENCE [LARGE SCALE GENOMIC DNA]</scope>
    <source>
        <strain evidence="2 3">S-6-2</strain>
    </source>
</reference>
<organism evidence="2 3">
    <name type="scientific">Halopseudomonas phragmitis</name>
    <dbReference type="NCBI Taxonomy" id="1931241"/>
    <lineage>
        <taxon>Bacteria</taxon>
        <taxon>Pseudomonadati</taxon>
        <taxon>Pseudomonadota</taxon>
        <taxon>Gammaproteobacteria</taxon>
        <taxon>Pseudomonadales</taxon>
        <taxon>Pseudomonadaceae</taxon>
        <taxon>Halopseudomonas</taxon>
    </lineage>
</organism>
<dbReference type="RefSeq" id="WP_080049502.1">
    <property type="nucleotide sequence ID" value="NZ_CP020100.1"/>
</dbReference>
<dbReference type="PANTHER" id="PTHR34387:SF1">
    <property type="entry name" value="PERIPLASMIC IMMUNOGENIC PROTEIN"/>
    <property type="match status" value="1"/>
</dbReference>
<dbReference type="AlphaFoldDB" id="A0A1V0B3Y6"/>
<evidence type="ECO:0000313" key="3">
    <source>
        <dbReference type="Proteomes" id="UP000243488"/>
    </source>
</evidence>
<dbReference type="InterPro" id="IPR052022">
    <property type="entry name" value="26kDa_periplasmic_antigen"/>
</dbReference>
<dbReference type="STRING" id="1931241.BVH74_07755"/>
<sequence>MRQLIALPLLLTLTLAGTHALADSPRYNQVALRAEVQQSVNHDTLRVTLFAEDQDSDPARLANRITQKLNQGLDNARQVEGIRVSSGNRRSQPVYDEKRSRIVAWRERGEIILEGSDFTALSSLTGRLLSDLSLGDMQFSLSPSSRRATEDELIREAIEAFKARAEIASQSLGGNGYKIVNLNLNTQFMPPILLRSAPKMAMMADAEMASPSVEGGQADVTVSADGVIEVNLP</sequence>
<feature type="signal peptide" evidence="1">
    <location>
        <begin position="1"/>
        <end position="22"/>
    </location>
</feature>
<keyword evidence="1" id="KW-0732">Signal</keyword>
<protein>
    <recommendedName>
        <fullName evidence="4">DUF541 domain-containing protein</fullName>
    </recommendedName>
</protein>
<evidence type="ECO:0008006" key="4">
    <source>
        <dbReference type="Google" id="ProtNLM"/>
    </source>
</evidence>
<name>A0A1V0B3Y6_9GAMM</name>
<dbReference type="Proteomes" id="UP000243488">
    <property type="component" value="Chromosome"/>
</dbReference>
<keyword evidence="3" id="KW-1185">Reference proteome</keyword>
<evidence type="ECO:0000313" key="2">
    <source>
        <dbReference type="EMBL" id="AQZ94649.1"/>
    </source>
</evidence>
<evidence type="ECO:0000256" key="1">
    <source>
        <dbReference type="SAM" id="SignalP"/>
    </source>
</evidence>
<proteinExistence type="predicted"/>
<gene>
    <name evidence="2" type="ORF">BVH74_07755</name>
</gene>
<dbReference type="PANTHER" id="PTHR34387">
    <property type="entry name" value="SLR1258 PROTEIN"/>
    <property type="match status" value="1"/>
</dbReference>
<dbReference type="InterPro" id="IPR007497">
    <property type="entry name" value="SIMPL/DUF541"/>
</dbReference>
<dbReference type="EMBL" id="CP020100">
    <property type="protein sequence ID" value="AQZ94649.1"/>
    <property type="molecule type" value="Genomic_DNA"/>
</dbReference>